<keyword evidence="1" id="KW-0812">Transmembrane</keyword>
<protein>
    <submittedName>
        <fullName evidence="2">Uncharacterized protein</fullName>
    </submittedName>
</protein>
<keyword evidence="1" id="KW-1133">Transmembrane helix</keyword>
<keyword evidence="3" id="KW-1185">Reference proteome</keyword>
<feature type="transmembrane region" description="Helical" evidence="1">
    <location>
        <begin position="6"/>
        <end position="26"/>
    </location>
</feature>
<reference evidence="2 3" key="1">
    <citation type="journal article" date="2018" name="Mycol. Prog.">
        <title>Coniella lustricola, a new species from submerged detritus.</title>
        <authorList>
            <person name="Raudabaugh D.B."/>
            <person name="Iturriaga T."/>
            <person name="Carver A."/>
            <person name="Mondo S."/>
            <person name="Pangilinan J."/>
            <person name="Lipzen A."/>
            <person name="He G."/>
            <person name="Amirebrahimi M."/>
            <person name="Grigoriev I.V."/>
            <person name="Miller A.N."/>
        </authorList>
    </citation>
    <scope>NUCLEOTIDE SEQUENCE [LARGE SCALE GENOMIC DNA]</scope>
    <source>
        <strain evidence="2 3">B22-T-1</strain>
    </source>
</reference>
<feature type="transmembrane region" description="Helical" evidence="1">
    <location>
        <begin position="38"/>
        <end position="60"/>
    </location>
</feature>
<organism evidence="2 3">
    <name type="scientific">Coniella lustricola</name>
    <dbReference type="NCBI Taxonomy" id="2025994"/>
    <lineage>
        <taxon>Eukaryota</taxon>
        <taxon>Fungi</taxon>
        <taxon>Dikarya</taxon>
        <taxon>Ascomycota</taxon>
        <taxon>Pezizomycotina</taxon>
        <taxon>Sordariomycetes</taxon>
        <taxon>Sordariomycetidae</taxon>
        <taxon>Diaporthales</taxon>
        <taxon>Schizoparmaceae</taxon>
        <taxon>Coniella</taxon>
    </lineage>
</organism>
<gene>
    <name evidence="2" type="ORF">BD289DRAFT_430681</name>
</gene>
<proteinExistence type="predicted"/>
<dbReference type="EMBL" id="KZ678418">
    <property type="protein sequence ID" value="PSR90514.1"/>
    <property type="molecule type" value="Genomic_DNA"/>
</dbReference>
<evidence type="ECO:0000313" key="2">
    <source>
        <dbReference type="EMBL" id="PSR90514.1"/>
    </source>
</evidence>
<evidence type="ECO:0000256" key="1">
    <source>
        <dbReference type="SAM" id="Phobius"/>
    </source>
</evidence>
<accession>A0A2T3ABK6</accession>
<evidence type="ECO:0000313" key="3">
    <source>
        <dbReference type="Proteomes" id="UP000241462"/>
    </source>
</evidence>
<dbReference type="InParanoid" id="A0A2T3ABK6"/>
<sequence length="66" mass="7696">MLVSLFSSLFSFFLFFFFGFFGLTQNDVMSSEKRISELIHCCACYCCYSAATMAMVYYWGHSYELC</sequence>
<keyword evidence="1" id="KW-0472">Membrane</keyword>
<name>A0A2T3ABK6_9PEZI</name>
<dbReference type="Proteomes" id="UP000241462">
    <property type="component" value="Unassembled WGS sequence"/>
</dbReference>
<dbReference type="AlphaFoldDB" id="A0A2T3ABK6"/>